<name>A0A2A6BQP1_PRIPA</name>
<organism evidence="10 11">
    <name type="scientific">Pristionchus pacificus</name>
    <name type="common">Parasitic nematode worm</name>
    <dbReference type="NCBI Taxonomy" id="54126"/>
    <lineage>
        <taxon>Eukaryota</taxon>
        <taxon>Metazoa</taxon>
        <taxon>Ecdysozoa</taxon>
        <taxon>Nematoda</taxon>
        <taxon>Chromadorea</taxon>
        <taxon>Rhabditida</taxon>
        <taxon>Rhabditina</taxon>
        <taxon>Diplogasteromorpha</taxon>
        <taxon>Diplogasteroidea</taxon>
        <taxon>Neodiplogasteridae</taxon>
        <taxon>Pristionchus</taxon>
    </lineage>
</organism>
<dbReference type="AlphaFoldDB" id="A0A2A6BQP1"/>
<evidence type="ECO:0000256" key="3">
    <source>
        <dbReference type="ARBA" id="ARBA00022692"/>
    </source>
</evidence>
<evidence type="ECO:0000256" key="5">
    <source>
        <dbReference type="ARBA" id="ARBA00022989"/>
    </source>
</evidence>
<keyword evidence="7" id="KW-0539">Nucleus</keyword>
<keyword evidence="6 9" id="KW-0472">Membrane</keyword>
<dbReference type="EnsemblMetazoa" id="PPA02495.1">
    <property type="protein sequence ID" value="PPA02495.1"/>
    <property type="gene ID" value="WBGene00092049"/>
</dbReference>
<feature type="compositionally biased region" description="Polar residues" evidence="8">
    <location>
        <begin position="493"/>
        <end position="509"/>
    </location>
</feature>
<sequence>MDGSTIASTPMDLRSPVQRRGQRAELTMLSCTSILNFVLLGSSLFTTISPETDPTYELPKVVDATTELCEPKTLSSANRLSIDSKYSNSLDLFVCPGMAMAARHVFVDVHLSLNLTDPATYTLYQGNNCSVVEEAYEADHRLFGLLKSVSLWRSMQLDPFSRTIIGISTTERYSIGLVVFEISVWRLSLFTLGIVLYLFSPWLVRNALVFYATGCTGGALLSALFLVFIVYRVVPKKTIGIPILLGGWSAAAWMAVHAWNNFSSIMKQYERYVALYFVTAMLISFAYCYKQGPPTNVRSLDLATWLFQIVACFLIYFSSQVPWISYSVIAVLIMTSALLSSTSRRLIGSIMSIWTYFFPRPRRLLTEEEYEREAAEYTQKELERLRQFCKSPDTNTWKVTSKMKTPQRFARFVEGEQHVSLREEREHNTIAFEFEGEEYFEPDEEDDQEEEDALAEYEMWKAIDDHEKREKLRRNMKRIASSGGSSDRPDRISSANTSRSSEYPSTYRASTVPRLSRAAASASTIVRPIVMRPDATSTPRKRNLFPNSRLVPAPPVNREFYSSDEDESEESP</sequence>
<accession>A0A8R1Y7W2</accession>
<evidence type="ECO:0000256" key="9">
    <source>
        <dbReference type="SAM" id="Phobius"/>
    </source>
</evidence>
<evidence type="ECO:0000256" key="6">
    <source>
        <dbReference type="ARBA" id="ARBA00023136"/>
    </source>
</evidence>
<evidence type="ECO:0000256" key="1">
    <source>
        <dbReference type="ARBA" id="ARBA00004575"/>
    </source>
</evidence>
<feature type="region of interest" description="Disordered" evidence="8">
    <location>
        <begin position="478"/>
        <end position="572"/>
    </location>
</feature>
<dbReference type="PANTHER" id="PTHR13598">
    <property type="entry name" value="AT07567P-RELATED"/>
    <property type="match status" value="1"/>
</dbReference>
<dbReference type="OrthoDB" id="509138at2759"/>
<feature type="transmembrane region" description="Helical" evidence="9">
    <location>
        <begin position="238"/>
        <end position="259"/>
    </location>
</feature>
<dbReference type="Pfam" id="PF10225">
    <property type="entry name" value="NEMP"/>
    <property type="match status" value="1"/>
</dbReference>
<evidence type="ECO:0000256" key="2">
    <source>
        <dbReference type="ARBA" id="ARBA00005748"/>
    </source>
</evidence>
<keyword evidence="4" id="KW-0732">Signal</keyword>
<proteinExistence type="inferred from homology"/>
<gene>
    <name evidence="10" type="primary">WBGene00092049</name>
</gene>
<reference evidence="10" key="2">
    <citation type="submission" date="2022-06" db="UniProtKB">
        <authorList>
            <consortium name="EnsemblMetazoa"/>
        </authorList>
    </citation>
    <scope>IDENTIFICATION</scope>
    <source>
        <strain evidence="10">PS312</strain>
    </source>
</reference>
<accession>A0A2A6BQP1</accession>
<keyword evidence="3 9" id="KW-0812">Transmembrane</keyword>
<protein>
    <submittedName>
        <fullName evidence="10">Uncharacterized protein</fullName>
    </submittedName>
</protein>
<feature type="compositionally biased region" description="Acidic residues" evidence="8">
    <location>
        <begin position="562"/>
        <end position="572"/>
    </location>
</feature>
<feature type="transmembrane region" description="Helical" evidence="9">
    <location>
        <begin position="300"/>
        <end position="317"/>
    </location>
</feature>
<evidence type="ECO:0000313" key="11">
    <source>
        <dbReference type="Proteomes" id="UP000005239"/>
    </source>
</evidence>
<evidence type="ECO:0000256" key="8">
    <source>
        <dbReference type="SAM" id="MobiDB-lite"/>
    </source>
</evidence>
<reference evidence="11" key="1">
    <citation type="journal article" date="2008" name="Nat. Genet.">
        <title>The Pristionchus pacificus genome provides a unique perspective on nematode lifestyle and parasitism.</title>
        <authorList>
            <person name="Dieterich C."/>
            <person name="Clifton S.W."/>
            <person name="Schuster L.N."/>
            <person name="Chinwalla A."/>
            <person name="Delehaunty K."/>
            <person name="Dinkelacker I."/>
            <person name="Fulton L."/>
            <person name="Fulton R."/>
            <person name="Godfrey J."/>
            <person name="Minx P."/>
            <person name="Mitreva M."/>
            <person name="Roeseler W."/>
            <person name="Tian H."/>
            <person name="Witte H."/>
            <person name="Yang S.P."/>
            <person name="Wilson R.K."/>
            <person name="Sommer R.J."/>
        </authorList>
    </citation>
    <scope>NUCLEOTIDE SEQUENCE [LARGE SCALE GENOMIC DNA]</scope>
    <source>
        <strain evidence="11">PS312</strain>
    </source>
</reference>
<dbReference type="Proteomes" id="UP000005239">
    <property type="component" value="Unassembled WGS sequence"/>
</dbReference>
<feature type="transmembrane region" description="Helical" evidence="9">
    <location>
        <begin position="209"/>
        <end position="231"/>
    </location>
</feature>
<dbReference type="InterPro" id="IPR019358">
    <property type="entry name" value="NEMP_fam"/>
</dbReference>
<evidence type="ECO:0000256" key="7">
    <source>
        <dbReference type="ARBA" id="ARBA00023242"/>
    </source>
</evidence>
<evidence type="ECO:0000313" key="10">
    <source>
        <dbReference type="EnsemblMetazoa" id="PPA02495.1"/>
    </source>
</evidence>
<dbReference type="GO" id="GO:0005637">
    <property type="term" value="C:nuclear inner membrane"/>
    <property type="evidence" value="ECO:0007669"/>
    <property type="project" value="UniProtKB-SubCell"/>
</dbReference>
<evidence type="ECO:0000256" key="4">
    <source>
        <dbReference type="ARBA" id="ARBA00022729"/>
    </source>
</evidence>
<comment type="similarity">
    <text evidence="2">Belongs to the NEMP family.</text>
</comment>
<comment type="subcellular location">
    <subcellularLocation>
        <location evidence="1">Nucleus inner membrane</location>
        <topology evidence="1">Multi-pass membrane protein</topology>
        <orientation evidence="1">Nucleoplasmic side</orientation>
    </subcellularLocation>
</comment>
<dbReference type="GO" id="GO:0005635">
    <property type="term" value="C:nuclear envelope"/>
    <property type="evidence" value="ECO:0000318"/>
    <property type="project" value="GO_Central"/>
</dbReference>
<feature type="transmembrane region" description="Helical" evidence="9">
    <location>
        <begin position="184"/>
        <end position="203"/>
    </location>
</feature>
<dbReference type="PANTHER" id="PTHR13598:SF1">
    <property type="entry name" value="AT07567P-RELATED"/>
    <property type="match status" value="1"/>
</dbReference>
<keyword evidence="11" id="KW-1185">Reference proteome</keyword>
<feature type="transmembrane region" description="Helical" evidence="9">
    <location>
        <begin position="271"/>
        <end position="288"/>
    </location>
</feature>
<keyword evidence="5 9" id="KW-1133">Transmembrane helix</keyword>